<evidence type="ECO:0000313" key="1">
    <source>
        <dbReference type="EMBL" id="KZS21513.1"/>
    </source>
</evidence>
<dbReference type="PROSITE" id="PS00018">
    <property type="entry name" value="EF_HAND_1"/>
    <property type="match status" value="2"/>
</dbReference>
<dbReference type="Gene3D" id="1.10.238.10">
    <property type="entry name" value="EF-hand"/>
    <property type="match status" value="1"/>
</dbReference>
<dbReference type="InterPro" id="IPR052110">
    <property type="entry name" value="MCFD2-like"/>
</dbReference>
<dbReference type="GO" id="GO:0005509">
    <property type="term" value="F:calcium ion binding"/>
    <property type="evidence" value="ECO:0007669"/>
    <property type="project" value="InterPro"/>
</dbReference>
<reference evidence="1 2" key="1">
    <citation type="submission" date="2016-03" db="EMBL/GenBank/DDBJ databases">
        <title>EvidentialGene: Evidence-directed Construction of Genes on Genomes.</title>
        <authorList>
            <person name="Gilbert D.G."/>
            <person name="Choi J.-H."/>
            <person name="Mockaitis K."/>
            <person name="Colbourne J."/>
            <person name="Pfrender M."/>
        </authorList>
    </citation>
    <scope>NUCLEOTIDE SEQUENCE [LARGE SCALE GENOMIC DNA]</scope>
    <source>
        <strain evidence="1 2">Xinb3</strain>
        <tissue evidence="1">Complete organism</tissue>
    </source>
</reference>
<dbReference type="PANTHER" id="PTHR23104:SF17">
    <property type="entry name" value="EF-HAND DOMAIN-CONTAINING PROTEIN"/>
    <property type="match status" value="1"/>
</dbReference>
<dbReference type="SUPFAM" id="SSF47473">
    <property type="entry name" value="EF-hand"/>
    <property type="match status" value="1"/>
</dbReference>
<dbReference type="InterPro" id="IPR011992">
    <property type="entry name" value="EF-hand-dom_pair"/>
</dbReference>
<sequence>MFSITKVVLILSYIGFNNYQVMANGQFRGGHGSHQHMKNQHEHHVPQPQGNGPVLSVLEDKKLIHDHEHLKEDLKDVYTEDEIFKMTSEEIEFHYFKLHDYDNNNLLDGIEIMAAISHIVPHDPDLDLGRLPEGNVLTTEQQQKLQTARERKAEQLEHFTKMIDKMIQDSDKDKDGFVNYQEYKGVRRPDGV</sequence>
<dbReference type="Pfam" id="PF13499">
    <property type="entry name" value="EF-hand_7"/>
    <property type="match status" value="1"/>
</dbReference>
<gene>
    <name evidence="1" type="ORF">APZ42_011483</name>
</gene>
<dbReference type="InterPro" id="IPR002048">
    <property type="entry name" value="EF_hand_dom"/>
</dbReference>
<dbReference type="PROSITE" id="PS50222">
    <property type="entry name" value="EF_HAND_2"/>
    <property type="match status" value="1"/>
</dbReference>
<comment type="caution">
    <text evidence="1">The sequence shown here is derived from an EMBL/GenBank/DDBJ whole genome shotgun (WGS) entry which is preliminary data.</text>
</comment>
<dbReference type="InterPro" id="IPR018247">
    <property type="entry name" value="EF_Hand_1_Ca_BS"/>
</dbReference>
<dbReference type="Proteomes" id="UP000076858">
    <property type="component" value="Unassembled WGS sequence"/>
</dbReference>
<accession>A0A0P5TBH1</accession>
<dbReference type="AlphaFoldDB" id="A0A0P5TBH1"/>
<protein>
    <submittedName>
        <fullName evidence="1">Multiple coagulation factor deficiency protein 2</fullName>
    </submittedName>
</protein>
<dbReference type="EMBL" id="LRGB01000024">
    <property type="protein sequence ID" value="KZS21513.1"/>
    <property type="molecule type" value="Genomic_DNA"/>
</dbReference>
<dbReference type="OrthoDB" id="289247at2759"/>
<organism evidence="1 2">
    <name type="scientific">Daphnia magna</name>
    <dbReference type="NCBI Taxonomy" id="35525"/>
    <lineage>
        <taxon>Eukaryota</taxon>
        <taxon>Metazoa</taxon>
        <taxon>Ecdysozoa</taxon>
        <taxon>Arthropoda</taxon>
        <taxon>Crustacea</taxon>
        <taxon>Branchiopoda</taxon>
        <taxon>Diplostraca</taxon>
        <taxon>Cladocera</taxon>
        <taxon>Anomopoda</taxon>
        <taxon>Daphniidae</taxon>
        <taxon>Daphnia</taxon>
    </lineage>
</organism>
<keyword evidence="2" id="KW-1185">Reference proteome</keyword>
<dbReference type="PANTHER" id="PTHR23104">
    <property type="entry name" value="MULTIPLE COAGULATION FACTOR DEFICIENCY PROTEIN 2 NEURAL STEM CELL DERIVED NEURONAL SURVIVAL PROTEIN"/>
    <property type="match status" value="1"/>
</dbReference>
<proteinExistence type="predicted"/>
<name>A0A0P5TBH1_9CRUS</name>
<dbReference type="STRING" id="35525.A0A0P5TBH1"/>
<evidence type="ECO:0000313" key="2">
    <source>
        <dbReference type="Proteomes" id="UP000076858"/>
    </source>
</evidence>